<keyword evidence="1" id="KW-0472">Membrane</keyword>
<evidence type="ECO:0000313" key="3">
    <source>
        <dbReference type="Proteomes" id="UP000019365"/>
    </source>
</evidence>
<dbReference type="eggNOG" id="ENOG5032JHE">
    <property type="taxonomic scope" value="Bacteria"/>
</dbReference>
<dbReference type="AlphaFoldDB" id="W7URV0"/>
<feature type="transmembrane region" description="Helical" evidence="1">
    <location>
        <begin position="71"/>
        <end position="92"/>
    </location>
</feature>
<dbReference type="PATRIC" id="fig|1341157.4.peg.1232"/>
<dbReference type="Proteomes" id="UP000019365">
    <property type="component" value="Unassembled WGS sequence"/>
</dbReference>
<sequence>MKSKRRIINMLRNPDENTLERLSSEYPQAEPDHKNKMYEKVKDRMSSNDNVFTDEVRGVEKYTRRQLWKRVPAAVMSIALVGGAVGGGFIMLKNNSRITPSTEVSEETSTEITEETTTINDNETTANSVIDETNAEQSIDQSDVTKELIFSICENCMTKNFDKISYSYEYRSYYETGYHDEENTGIYVDNTQDTAIRKVNGGYYRGDGSVVYNSNYIEYFHHNDAAGISEPDTNELGNKKEFYTFQNEELNFKICDFKVDGKNLLENLDNWDITGFEEYLGRKCAVINGTTDIKIPYESISDEEENFDICTCEFTIMIDYETGIWMKSDIKEKNYGSAHYTFTITDIALEDDAKPLPMSKDEFKQAALNDCVKRVCVENEQTCTIEAVNESDLAFLD</sequence>
<evidence type="ECO:0000256" key="1">
    <source>
        <dbReference type="SAM" id="Phobius"/>
    </source>
</evidence>
<protein>
    <submittedName>
        <fullName evidence="2">Uncharacterized protein</fullName>
    </submittedName>
</protein>
<reference evidence="2 3" key="1">
    <citation type="journal article" date="2014" name="PLoS ONE">
        <title>Rumen cellulosomics: divergent fiber-degrading strategies revealed by comparative genome-wide analysis of six ruminococcal strains.</title>
        <authorList>
            <person name="Dassa B."/>
            <person name="Borovok I."/>
            <person name="Ruimy-Israeli V."/>
            <person name="Lamed R."/>
            <person name="Flint H.J."/>
            <person name="Duncan S.H."/>
            <person name="Henrissat B."/>
            <person name="Coutinho P."/>
            <person name="Morrison M."/>
            <person name="Mosoni P."/>
            <person name="Yeoman C.J."/>
            <person name="White B.A."/>
            <person name="Bayer E.A."/>
        </authorList>
    </citation>
    <scope>NUCLEOTIDE SEQUENCE [LARGE SCALE GENOMIC DNA]</scope>
    <source>
        <strain evidence="2 3">007c</strain>
    </source>
</reference>
<dbReference type="RefSeq" id="WP_037298252.1">
    <property type="nucleotide sequence ID" value="NZ_ATAX01000019.1"/>
</dbReference>
<comment type="caution">
    <text evidence="2">The sequence shown here is derived from an EMBL/GenBank/DDBJ whole genome shotgun (WGS) entry which is preliminary data.</text>
</comment>
<keyword evidence="1" id="KW-0812">Transmembrane</keyword>
<evidence type="ECO:0000313" key="2">
    <source>
        <dbReference type="EMBL" id="EWM54114.1"/>
    </source>
</evidence>
<keyword evidence="3" id="KW-1185">Reference proteome</keyword>
<dbReference type="OrthoDB" id="1820658at2"/>
<gene>
    <name evidence="2" type="ORF">RF007C_01190</name>
</gene>
<organism evidence="2 3">
    <name type="scientific">Ruminococcus flavefaciens 007c</name>
    <dbReference type="NCBI Taxonomy" id="1341157"/>
    <lineage>
        <taxon>Bacteria</taxon>
        <taxon>Bacillati</taxon>
        <taxon>Bacillota</taxon>
        <taxon>Clostridia</taxon>
        <taxon>Eubacteriales</taxon>
        <taxon>Oscillospiraceae</taxon>
        <taxon>Ruminococcus</taxon>
    </lineage>
</organism>
<proteinExistence type="predicted"/>
<accession>W7URV0</accession>
<name>W7URV0_RUMFL</name>
<keyword evidence="1" id="KW-1133">Transmembrane helix</keyword>
<dbReference type="EMBL" id="ATAX01000019">
    <property type="protein sequence ID" value="EWM54114.1"/>
    <property type="molecule type" value="Genomic_DNA"/>
</dbReference>